<dbReference type="EMBL" id="CM018047">
    <property type="protein sequence ID" value="KAA8522875.1"/>
    <property type="molecule type" value="Genomic_DNA"/>
</dbReference>
<comment type="subcellular location">
    <subcellularLocation>
        <location evidence="1">Membrane</location>
    </subcellularLocation>
</comment>
<evidence type="ECO:0000256" key="1">
    <source>
        <dbReference type="ARBA" id="ARBA00004370"/>
    </source>
</evidence>
<evidence type="ECO:0000259" key="3">
    <source>
        <dbReference type="Pfam" id="PF00487"/>
    </source>
</evidence>
<protein>
    <recommendedName>
        <fullName evidence="3">Fatty acid desaturase domain-containing protein</fullName>
    </recommendedName>
</protein>
<gene>
    <name evidence="4" type="ORF">F0562_009298</name>
</gene>
<accession>A0A5J4ZVT3</accession>
<dbReference type="Pfam" id="PF00487">
    <property type="entry name" value="FA_desaturase"/>
    <property type="match status" value="1"/>
</dbReference>
<dbReference type="InterPro" id="IPR005804">
    <property type="entry name" value="FA_desaturase_dom"/>
</dbReference>
<feature type="domain" description="Fatty acid desaturase" evidence="3">
    <location>
        <begin position="73"/>
        <end position="127"/>
    </location>
</feature>
<dbReference type="Proteomes" id="UP000325577">
    <property type="component" value="Linkage Group LG4"/>
</dbReference>
<dbReference type="GO" id="GO:0016491">
    <property type="term" value="F:oxidoreductase activity"/>
    <property type="evidence" value="ECO:0007669"/>
    <property type="project" value="UniProtKB-KW"/>
</dbReference>
<dbReference type="GO" id="GO:0016020">
    <property type="term" value="C:membrane"/>
    <property type="evidence" value="ECO:0007669"/>
    <property type="project" value="UniProtKB-SubCell"/>
</dbReference>
<proteinExistence type="predicted"/>
<evidence type="ECO:0000313" key="5">
    <source>
        <dbReference type="Proteomes" id="UP000325577"/>
    </source>
</evidence>
<dbReference type="OrthoDB" id="10260134at2759"/>
<sequence>MFLIPFQESIITHKEEYRATRPTTVHQKHVLVCHFDSKKFRPHEVKRVKNFHIYGNWMAVDCLRWESWDGLSYAQAQLNGTVHYDYPRWIEILCHDIDVHIPHHISPMIPSYNLRAAHQCLQEKWVKSLNEAAWNWRLMKAILTMCHVYSKEKNYLSFDELAPKDSYPITFLKKAMPDYA</sequence>
<dbReference type="AlphaFoldDB" id="A0A5J4ZVT3"/>
<keyword evidence="5" id="KW-1185">Reference proteome</keyword>
<name>A0A5J4ZVT3_9ASTE</name>
<reference evidence="4 5" key="1">
    <citation type="submission" date="2019-09" db="EMBL/GenBank/DDBJ databases">
        <title>A chromosome-level genome assembly of the Chinese tupelo Nyssa sinensis.</title>
        <authorList>
            <person name="Yang X."/>
            <person name="Kang M."/>
            <person name="Yang Y."/>
            <person name="Xiong H."/>
            <person name="Wang M."/>
            <person name="Zhang Z."/>
            <person name="Wang Z."/>
            <person name="Wu H."/>
            <person name="Ma T."/>
            <person name="Liu J."/>
            <person name="Xi Z."/>
        </authorList>
    </citation>
    <scope>NUCLEOTIDE SEQUENCE [LARGE SCALE GENOMIC DNA]</scope>
    <source>
        <strain evidence="4">J267</strain>
        <tissue evidence="4">Leaf</tissue>
    </source>
</reference>
<dbReference type="GO" id="GO:0006629">
    <property type="term" value="P:lipid metabolic process"/>
    <property type="evidence" value="ECO:0007669"/>
    <property type="project" value="InterPro"/>
</dbReference>
<organism evidence="4 5">
    <name type="scientific">Nyssa sinensis</name>
    <dbReference type="NCBI Taxonomy" id="561372"/>
    <lineage>
        <taxon>Eukaryota</taxon>
        <taxon>Viridiplantae</taxon>
        <taxon>Streptophyta</taxon>
        <taxon>Embryophyta</taxon>
        <taxon>Tracheophyta</taxon>
        <taxon>Spermatophyta</taxon>
        <taxon>Magnoliopsida</taxon>
        <taxon>eudicotyledons</taxon>
        <taxon>Gunneridae</taxon>
        <taxon>Pentapetalae</taxon>
        <taxon>asterids</taxon>
        <taxon>Cornales</taxon>
        <taxon>Nyssaceae</taxon>
        <taxon>Nyssa</taxon>
    </lineage>
</organism>
<evidence type="ECO:0000256" key="2">
    <source>
        <dbReference type="ARBA" id="ARBA00023002"/>
    </source>
</evidence>
<keyword evidence="2" id="KW-0560">Oxidoreductase</keyword>
<evidence type="ECO:0000313" key="4">
    <source>
        <dbReference type="EMBL" id="KAA8522875.1"/>
    </source>
</evidence>